<evidence type="ECO:0000256" key="1">
    <source>
        <dbReference type="SAM" id="Phobius"/>
    </source>
</evidence>
<sequence length="100" mass="11323">MNNKEKPKIIKRTKEEIKKYQLAVVKQMLTLATSGFGLVAALAWNELIRTFINDYIRTRISVGSGIISLTIYAIIVTIFAVAITLQLSRLVERLGEKEKK</sequence>
<accession>X1EEU5</accession>
<protein>
    <submittedName>
        <fullName evidence="2">Uncharacterized protein</fullName>
    </submittedName>
</protein>
<evidence type="ECO:0000313" key="2">
    <source>
        <dbReference type="EMBL" id="GAH31127.1"/>
    </source>
</evidence>
<name>X1EEU5_9ZZZZ</name>
<dbReference type="AlphaFoldDB" id="X1EEU5"/>
<comment type="caution">
    <text evidence="2">The sequence shown here is derived from an EMBL/GenBank/DDBJ whole genome shotgun (WGS) entry which is preliminary data.</text>
</comment>
<organism evidence="2">
    <name type="scientific">marine sediment metagenome</name>
    <dbReference type="NCBI Taxonomy" id="412755"/>
    <lineage>
        <taxon>unclassified sequences</taxon>
        <taxon>metagenomes</taxon>
        <taxon>ecological metagenomes</taxon>
    </lineage>
</organism>
<proteinExistence type="predicted"/>
<feature type="transmembrane region" description="Helical" evidence="1">
    <location>
        <begin position="20"/>
        <end position="44"/>
    </location>
</feature>
<keyword evidence="1" id="KW-1133">Transmembrane helix</keyword>
<keyword evidence="1" id="KW-0812">Transmembrane</keyword>
<keyword evidence="1" id="KW-0472">Membrane</keyword>
<reference evidence="2" key="1">
    <citation type="journal article" date="2014" name="Front. Microbiol.">
        <title>High frequency of phylogenetically diverse reductive dehalogenase-homologous genes in deep subseafloor sedimentary metagenomes.</title>
        <authorList>
            <person name="Kawai M."/>
            <person name="Futagami T."/>
            <person name="Toyoda A."/>
            <person name="Takaki Y."/>
            <person name="Nishi S."/>
            <person name="Hori S."/>
            <person name="Arai W."/>
            <person name="Tsubouchi T."/>
            <person name="Morono Y."/>
            <person name="Uchiyama I."/>
            <person name="Ito T."/>
            <person name="Fujiyama A."/>
            <person name="Inagaki F."/>
            <person name="Takami H."/>
        </authorList>
    </citation>
    <scope>NUCLEOTIDE SEQUENCE</scope>
    <source>
        <strain evidence="2">Expedition CK06-06</strain>
    </source>
</reference>
<feature type="transmembrane region" description="Helical" evidence="1">
    <location>
        <begin position="64"/>
        <end position="87"/>
    </location>
</feature>
<dbReference type="InterPro" id="IPR043713">
    <property type="entry name" value="DUF5654"/>
</dbReference>
<dbReference type="EMBL" id="BARU01001453">
    <property type="protein sequence ID" value="GAH31127.1"/>
    <property type="molecule type" value="Genomic_DNA"/>
</dbReference>
<gene>
    <name evidence="2" type="ORF">S03H2_03815</name>
</gene>
<dbReference type="Pfam" id="PF18898">
    <property type="entry name" value="DUF5654"/>
    <property type="match status" value="1"/>
</dbReference>